<dbReference type="SUPFAM" id="SSF51735">
    <property type="entry name" value="NAD(P)-binding Rossmann-fold domains"/>
    <property type="match status" value="1"/>
</dbReference>
<proteinExistence type="predicted"/>
<evidence type="ECO:0000259" key="1">
    <source>
        <dbReference type="Pfam" id="PF05368"/>
    </source>
</evidence>
<dbReference type="Gene3D" id="3.40.50.720">
    <property type="entry name" value="NAD(P)-binding Rossmann-like Domain"/>
    <property type="match status" value="1"/>
</dbReference>
<protein>
    <submittedName>
        <fullName evidence="2">NmrA family NAD(P)-binding protein</fullName>
    </submittedName>
</protein>
<keyword evidence="3" id="KW-1185">Reference proteome</keyword>
<dbReference type="Proteomes" id="UP000680158">
    <property type="component" value="Unassembled WGS sequence"/>
</dbReference>
<reference evidence="2 3" key="1">
    <citation type="submission" date="2021-04" db="EMBL/GenBank/DDBJ databases">
        <title>novel species isolated from subtropical streams in China.</title>
        <authorList>
            <person name="Lu H."/>
        </authorList>
    </citation>
    <scope>NUCLEOTIDE SEQUENCE [LARGE SCALE GENOMIC DNA]</scope>
    <source>
        <strain evidence="2 3">BYS107W</strain>
    </source>
</reference>
<comment type="caution">
    <text evidence="2">The sequence shown here is derived from an EMBL/GenBank/DDBJ whole genome shotgun (WGS) entry which is preliminary data.</text>
</comment>
<accession>A0A941DBX9</accession>
<gene>
    <name evidence="2" type="ORF">KDM92_01445</name>
</gene>
<dbReference type="EMBL" id="JAGSPM010000001">
    <property type="protein sequence ID" value="MBR7745231.1"/>
    <property type="molecule type" value="Genomic_DNA"/>
</dbReference>
<evidence type="ECO:0000313" key="3">
    <source>
        <dbReference type="Proteomes" id="UP000680158"/>
    </source>
</evidence>
<name>A0A941DBX9_9BURK</name>
<dbReference type="InterPro" id="IPR036291">
    <property type="entry name" value="NAD(P)-bd_dom_sf"/>
</dbReference>
<evidence type="ECO:0000313" key="2">
    <source>
        <dbReference type="EMBL" id="MBR7745231.1"/>
    </source>
</evidence>
<dbReference type="AlphaFoldDB" id="A0A941DBX9"/>
<dbReference type="InterPro" id="IPR008030">
    <property type="entry name" value="NmrA-like"/>
</dbReference>
<dbReference type="Pfam" id="PF05368">
    <property type="entry name" value="NmrA"/>
    <property type="match status" value="1"/>
</dbReference>
<organism evidence="2 3">
    <name type="scientific">Undibacterium baiyunense</name>
    <dbReference type="NCBI Taxonomy" id="2828731"/>
    <lineage>
        <taxon>Bacteria</taxon>
        <taxon>Pseudomonadati</taxon>
        <taxon>Pseudomonadota</taxon>
        <taxon>Betaproteobacteria</taxon>
        <taxon>Burkholderiales</taxon>
        <taxon>Oxalobacteraceae</taxon>
        <taxon>Undibacterium</taxon>
    </lineage>
</organism>
<sequence>MNGPSSFATASANVDRVFLLTGYTSDMLFQSKKLVDAAKEAGVSHIVHLGVFTSGMDLILHFVWHCNPPVKPSHA</sequence>
<feature type="domain" description="NmrA-like" evidence="1">
    <location>
        <begin position="4"/>
        <end position="51"/>
    </location>
</feature>